<evidence type="ECO:0000313" key="1">
    <source>
        <dbReference type="EMBL" id="KAI4302212.1"/>
    </source>
</evidence>
<dbReference type="Proteomes" id="UP001057402">
    <property type="component" value="Chromosome 12"/>
</dbReference>
<protein>
    <submittedName>
        <fullName evidence="1">Uncharacterized protein</fullName>
    </submittedName>
</protein>
<accession>A0ACB9KYN3</accession>
<organism evidence="1 2">
    <name type="scientific">Melastoma candidum</name>
    <dbReference type="NCBI Taxonomy" id="119954"/>
    <lineage>
        <taxon>Eukaryota</taxon>
        <taxon>Viridiplantae</taxon>
        <taxon>Streptophyta</taxon>
        <taxon>Embryophyta</taxon>
        <taxon>Tracheophyta</taxon>
        <taxon>Spermatophyta</taxon>
        <taxon>Magnoliopsida</taxon>
        <taxon>eudicotyledons</taxon>
        <taxon>Gunneridae</taxon>
        <taxon>Pentapetalae</taxon>
        <taxon>rosids</taxon>
        <taxon>malvids</taxon>
        <taxon>Myrtales</taxon>
        <taxon>Melastomataceae</taxon>
        <taxon>Melastomatoideae</taxon>
        <taxon>Melastomateae</taxon>
        <taxon>Melastoma</taxon>
    </lineage>
</organism>
<keyword evidence="2" id="KW-1185">Reference proteome</keyword>
<gene>
    <name evidence="1" type="ORF">MLD38_037990</name>
</gene>
<dbReference type="EMBL" id="CM042891">
    <property type="protein sequence ID" value="KAI4302212.1"/>
    <property type="molecule type" value="Genomic_DNA"/>
</dbReference>
<name>A0ACB9KYN3_9MYRT</name>
<reference evidence="2" key="1">
    <citation type="journal article" date="2023" name="Front. Plant Sci.">
        <title>Chromosomal-level genome assembly of Melastoma candidum provides insights into trichome evolution.</title>
        <authorList>
            <person name="Zhong Y."/>
            <person name="Wu W."/>
            <person name="Sun C."/>
            <person name="Zou P."/>
            <person name="Liu Y."/>
            <person name="Dai S."/>
            <person name="Zhou R."/>
        </authorList>
    </citation>
    <scope>NUCLEOTIDE SEQUENCE [LARGE SCALE GENOMIC DNA]</scope>
</reference>
<proteinExistence type="predicted"/>
<comment type="caution">
    <text evidence="1">The sequence shown here is derived from an EMBL/GenBank/DDBJ whole genome shotgun (WGS) entry which is preliminary data.</text>
</comment>
<sequence length="463" mass="50360">MATSSALSLFLHLILFFFFFFLTFSTLQASFGYDNAPDDPLHLIEVTSITPAHHCTKLGPVRQTPGVVGLPLAHRHGPCSPIFHEQPPSMYYRSVLHKDRMRVASLNGFSLKRKTPRRSLLIDGGSNAQLPITSSSEFVVTVGLGTPMLDLVLIFDTGSDISWTQCQPCSSTLCYPQQGQMFDPSNSSTFSKPPCSTSSCSYSIDYADGSHSNGYYGQDTLTLTPEYVFPKFLFGCGQNNSDGYGGAAGVLGLGQGATTLISATQSEFASIFCYCIPPTESSTGYLLFGLKALEVCQTSTFTPLITDPSRPSLYFVNLLGITVGTKSITMPSSMKSRAIIDSGTMITRLPPSVYSVVQAEFKNLMKDYPAVPGSDLLDTCYDLSKYQNATIPKLVLNFENCKVPLDPSAAIWTESDSKFCLAFSVNKNHDDLVIIGSAQQRNLNILYDIQDHKVEFGSGSCGE</sequence>
<evidence type="ECO:0000313" key="2">
    <source>
        <dbReference type="Proteomes" id="UP001057402"/>
    </source>
</evidence>